<keyword evidence="12" id="KW-1185">Reference proteome</keyword>
<dbReference type="AlphaFoldDB" id="A0A3N4DC98"/>
<evidence type="ECO:0000313" key="11">
    <source>
        <dbReference type="EMBL" id="RPA23319.1"/>
    </source>
</evidence>
<evidence type="ECO:0000259" key="9">
    <source>
        <dbReference type="Pfam" id="PF00361"/>
    </source>
</evidence>
<evidence type="ECO:0000256" key="8">
    <source>
        <dbReference type="SAM" id="Phobius"/>
    </source>
</evidence>
<evidence type="ECO:0000313" key="13">
    <source>
        <dbReference type="Proteomes" id="UP000278855"/>
    </source>
</evidence>
<dbReference type="PANTHER" id="PTHR42682:SF4">
    <property type="entry name" value="NADH-UBIQUINONE_PLASTOQUINONE"/>
    <property type="match status" value="1"/>
</dbReference>
<dbReference type="GO" id="GO:0016829">
    <property type="term" value="F:lyase activity"/>
    <property type="evidence" value="ECO:0007669"/>
    <property type="project" value="UniProtKB-KW"/>
</dbReference>
<sequence length="433" mass="48251">MNAIVSVFLLLSALGLPLLLAFPALHTHLPRPIHMALLPAVMLVFIPVDLAIELPWFWQGAGLGLDALSRWWLAMSVVVWGVGAAFFPTPAKRNIYNPQTSLLLLFMVGQIGAVLATDMMVFFSFTTLMSYSCIGLLLAHGDEATRRAGRIYLVLLILADILLFEAMMMATATTQYLDFATLAKAMTLSKSSSFYLSMVIVGIALKVGVWPLHRWLSLSYYSVRPAMALLLWLGPVATGLLCGLRWLPLGELAAPMAGAVLIAIGFATILYAMLSVLWVQWKQRLICVFFISTGGVVIGLGMGLIEPALWNQYGGSAHVIVASLGWGLALMTARLEWFKDRGETSASSNENLTELTIERWFDAFIRWGRWMGNETLPELRASWFARWKRFWQKRGWQNAFDTGEYFLQRWSIATTLLLLLVLVILVLLLLDAM</sequence>
<dbReference type="InterPro" id="IPR001750">
    <property type="entry name" value="ND/Mrp_TM"/>
</dbReference>
<dbReference type="Proteomes" id="UP000273778">
    <property type="component" value="Chromosome"/>
</dbReference>
<evidence type="ECO:0000256" key="2">
    <source>
        <dbReference type="ARBA" id="ARBA00022475"/>
    </source>
</evidence>
<organism evidence="11 13">
    <name type="scientific">Shewanella psychromarinicola</name>
    <dbReference type="NCBI Taxonomy" id="2487742"/>
    <lineage>
        <taxon>Bacteria</taxon>
        <taxon>Pseudomonadati</taxon>
        <taxon>Pseudomonadota</taxon>
        <taxon>Gammaproteobacteria</taxon>
        <taxon>Alteromonadales</taxon>
        <taxon>Shewanellaceae</taxon>
        <taxon>Shewanella</taxon>
    </lineage>
</organism>
<keyword evidence="6 8" id="KW-0472">Membrane</keyword>
<reference evidence="10 12" key="1">
    <citation type="submission" date="2018-11" db="EMBL/GenBank/DDBJ databases">
        <title>Shewanella sp. M2.</title>
        <authorList>
            <person name="Hwang Y.J."/>
            <person name="Hwang C.Y."/>
        </authorList>
    </citation>
    <scope>NUCLEOTIDE SEQUENCE [LARGE SCALE GENOMIC DNA]</scope>
    <source>
        <strain evidence="10 12">M2</strain>
    </source>
</reference>
<feature type="transmembrane region" description="Helical" evidence="8">
    <location>
        <begin position="285"/>
        <end position="305"/>
    </location>
</feature>
<keyword evidence="3 7" id="KW-0812">Transmembrane</keyword>
<dbReference type="EMBL" id="RKKB01000018">
    <property type="protein sequence ID" value="RPA23319.1"/>
    <property type="molecule type" value="Genomic_DNA"/>
</dbReference>
<keyword evidence="4 8" id="KW-1133">Transmembrane helix</keyword>
<evidence type="ECO:0000256" key="3">
    <source>
        <dbReference type="ARBA" id="ARBA00022692"/>
    </source>
</evidence>
<evidence type="ECO:0000256" key="7">
    <source>
        <dbReference type="RuleBase" id="RU000320"/>
    </source>
</evidence>
<feature type="transmembrane region" description="Helical" evidence="8">
    <location>
        <begin position="70"/>
        <end position="88"/>
    </location>
</feature>
<feature type="transmembrane region" description="Helical" evidence="8">
    <location>
        <begin position="225"/>
        <end position="247"/>
    </location>
</feature>
<evidence type="ECO:0000256" key="5">
    <source>
        <dbReference type="ARBA" id="ARBA00023002"/>
    </source>
</evidence>
<comment type="subcellular location">
    <subcellularLocation>
        <location evidence="1">Cell membrane</location>
        <topology evidence="1">Multi-pass membrane protein</topology>
    </subcellularLocation>
    <subcellularLocation>
        <location evidence="7">Membrane</location>
        <topology evidence="7">Multi-pass membrane protein</topology>
    </subcellularLocation>
</comment>
<accession>A0A3N4DC98</accession>
<feature type="transmembrane region" description="Helical" evidence="8">
    <location>
        <begin position="100"/>
        <end position="116"/>
    </location>
</feature>
<dbReference type="RefSeq" id="WP_124013941.1">
    <property type="nucleotide sequence ID" value="NZ_CP034073.1"/>
</dbReference>
<dbReference type="OrthoDB" id="9768329at2"/>
<dbReference type="GO" id="GO:0016491">
    <property type="term" value="F:oxidoreductase activity"/>
    <property type="evidence" value="ECO:0007669"/>
    <property type="project" value="UniProtKB-KW"/>
</dbReference>
<evidence type="ECO:0000256" key="4">
    <source>
        <dbReference type="ARBA" id="ARBA00022989"/>
    </source>
</evidence>
<feature type="domain" description="NADH:quinone oxidoreductase/Mrp antiporter transmembrane" evidence="9">
    <location>
        <begin position="116"/>
        <end position="277"/>
    </location>
</feature>
<keyword evidence="2" id="KW-1003">Cell membrane</keyword>
<dbReference type="PANTHER" id="PTHR42682">
    <property type="entry name" value="HYDROGENASE-4 COMPONENT F"/>
    <property type="match status" value="1"/>
</dbReference>
<feature type="transmembrane region" description="Helical" evidence="8">
    <location>
        <begin position="317"/>
        <end position="335"/>
    </location>
</feature>
<evidence type="ECO:0000313" key="10">
    <source>
        <dbReference type="EMBL" id="AZG35552.1"/>
    </source>
</evidence>
<feature type="transmembrane region" description="Helical" evidence="8">
    <location>
        <begin position="37"/>
        <end position="58"/>
    </location>
</feature>
<dbReference type="KEGG" id="spsr:EGC80_11960"/>
<keyword evidence="11" id="KW-0456">Lyase</keyword>
<feature type="transmembrane region" description="Helical" evidence="8">
    <location>
        <begin position="122"/>
        <end position="139"/>
    </location>
</feature>
<reference evidence="13" key="2">
    <citation type="submission" date="2018-11" db="EMBL/GenBank/DDBJ databases">
        <title>Shewanella sp. R106.</title>
        <authorList>
            <person name="Hwang Y.J."/>
            <person name="Hwang C.Y."/>
        </authorList>
    </citation>
    <scope>NUCLEOTIDE SEQUENCE [LARGE SCALE GENOMIC DNA]</scope>
    <source>
        <strain evidence="13">R106</strain>
    </source>
</reference>
<name>A0A3N4DC98_9GAMM</name>
<keyword evidence="5" id="KW-0560">Oxidoreductase</keyword>
<feature type="transmembrane region" description="Helical" evidence="8">
    <location>
        <begin position="151"/>
        <end position="172"/>
    </location>
</feature>
<dbReference type="Proteomes" id="UP000278855">
    <property type="component" value="Unassembled WGS sequence"/>
</dbReference>
<dbReference type="EMBL" id="CP034073">
    <property type="protein sequence ID" value="AZG35552.1"/>
    <property type="molecule type" value="Genomic_DNA"/>
</dbReference>
<proteinExistence type="predicted"/>
<protein>
    <submittedName>
        <fullName evidence="11">Formate hydrogenlyase</fullName>
    </submittedName>
</protein>
<evidence type="ECO:0000256" key="6">
    <source>
        <dbReference type="ARBA" id="ARBA00023136"/>
    </source>
</evidence>
<evidence type="ECO:0000313" key="12">
    <source>
        <dbReference type="Proteomes" id="UP000273778"/>
    </source>
</evidence>
<gene>
    <name evidence="11" type="ORF">EGC77_19015</name>
    <name evidence="10" type="ORF">EGC80_11960</name>
</gene>
<evidence type="ECO:0000256" key="1">
    <source>
        <dbReference type="ARBA" id="ARBA00004651"/>
    </source>
</evidence>
<feature type="transmembrane region" description="Helical" evidence="8">
    <location>
        <begin position="410"/>
        <end position="430"/>
    </location>
</feature>
<feature type="transmembrane region" description="Helical" evidence="8">
    <location>
        <begin position="192"/>
        <end position="213"/>
    </location>
</feature>
<feature type="transmembrane region" description="Helical" evidence="8">
    <location>
        <begin position="6"/>
        <end position="25"/>
    </location>
</feature>
<reference evidence="11" key="3">
    <citation type="submission" date="2018-11" db="EMBL/GenBank/DDBJ databases">
        <authorList>
            <person name="Hwang Y.J."/>
            <person name="Hwang C.Y."/>
        </authorList>
    </citation>
    <scope>NUCLEOTIDE SEQUENCE</scope>
    <source>
        <strain evidence="11">R106</strain>
    </source>
</reference>
<feature type="transmembrane region" description="Helical" evidence="8">
    <location>
        <begin position="253"/>
        <end position="278"/>
    </location>
</feature>
<dbReference type="GO" id="GO:0005886">
    <property type="term" value="C:plasma membrane"/>
    <property type="evidence" value="ECO:0007669"/>
    <property type="project" value="UniProtKB-SubCell"/>
</dbReference>
<dbReference type="Pfam" id="PF00361">
    <property type="entry name" value="Proton_antipo_M"/>
    <property type="match status" value="1"/>
</dbReference>
<dbReference type="InterPro" id="IPR052175">
    <property type="entry name" value="ComplexI-like_HydComp"/>
</dbReference>